<name>A0ABP9PN99_9BACT</name>
<proteinExistence type="predicted"/>
<dbReference type="Proteomes" id="UP001499852">
    <property type="component" value="Unassembled WGS sequence"/>
</dbReference>
<evidence type="ECO:0000313" key="2">
    <source>
        <dbReference type="Proteomes" id="UP001499852"/>
    </source>
</evidence>
<protein>
    <submittedName>
        <fullName evidence="1">DUF488 domain-containing protein</fullName>
    </submittedName>
</protein>
<gene>
    <name evidence="1" type="ORF">GCM10023213_39420</name>
</gene>
<sequence length="297" mass="34415">MMLYKRQKLLLDLVHAAGGELAATDLQKLLFLYSRQNEAEPSFQFVPYRFGCFSFQSYADRAVLEHKGLLFESDDSSWKLTPKAQPYLDPKRKAEMTHFVTRMVPERGHDLVRRVYRLHPYYAIKSEILDRVFPAKVDQKTIRDACPAHSGQALFTIGYEGDSVDGYLERLIRHGVKLLCDVRRNPLSRKTGFSKGPLSSYCAKVGIEYRHLPELGIPGHRRQELNTLADYQALFVDYRQEDLPQARQAIEELGTLLKQYDRIALTCFEKDHQCCHRHCVADEMKRLLKDCPEPQHI</sequence>
<dbReference type="PANTHER" id="PTHR39337">
    <property type="entry name" value="BLR5642 PROTEIN"/>
    <property type="match status" value="1"/>
</dbReference>
<dbReference type="EMBL" id="BAABIA010000009">
    <property type="protein sequence ID" value="GAA5146417.1"/>
    <property type="molecule type" value="Genomic_DNA"/>
</dbReference>
<organism evidence="1 2">
    <name type="scientific">Prosthecobacter algae</name>
    <dbReference type="NCBI Taxonomy" id="1144682"/>
    <lineage>
        <taxon>Bacteria</taxon>
        <taxon>Pseudomonadati</taxon>
        <taxon>Verrucomicrobiota</taxon>
        <taxon>Verrucomicrobiia</taxon>
        <taxon>Verrucomicrobiales</taxon>
        <taxon>Verrucomicrobiaceae</taxon>
        <taxon>Prosthecobacter</taxon>
    </lineage>
</organism>
<evidence type="ECO:0000313" key="1">
    <source>
        <dbReference type="EMBL" id="GAA5146417.1"/>
    </source>
</evidence>
<comment type="caution">
    <text evidence="1">The sequence shown here is derived from an EMBL/GenBank/DDBJ whole genome shotgun (WGS) entry which is preliminary data.</text>
</comment>
<accession>A0ABP9PN99</accession>
<keyword evidence="2" id="KW-1185">Reference proteome</keyword>
<dbReference type="PANTHER" id="PTHR39337:SF1">
    <property type="entry name" value="BLR5642 PROTEIN"/>
    <property type="match status" value="1"/>
</dbReference>
<dbReference type="Pfam" id="PF04343">
    <property type="entry name" value="DUF488"/>
    <property type="match status" value="1"/>
</dbReference>
<dbReference type="InterPro" id="IPR007438">
    <property type="entry name" value="DUF488"/>
</dbReference>
<reference evidence="2" key="1">
    <citation type="journal article" date="2019" name="Int. J. Syst. Evol. Microbiol.">
        <title>The Global Catalogue of Microorganisms (GCM) 10K type strain sequencing project: providing services to taxonomists for standard genome sequencing and annotation.</title>
        <authorList>
            <consortium name="The Broad Institute Genomics Platform"/>
            <consortium name="The Broad Institute Genome Sequencing Center for Infectious Disease"/>
            <person name="Wu L."/>
            <person name="Ma J."/>
        </authorList>
    </citation>
    <scope>NUCLEOTIDE SEQUENCE [LARGE SCALE GENOMIC DNA]</scope>
    <source>
        <strain evidence="2">JCM 18053</strain>
    </source>
</reference>
<dbReference type="RefSeq" id="WP_345738124.1">
    <property type="nucleotide sequence ID" value="NZ_BAABIA010000009.1"/>
</dbReference>